<dbReference type="Proteomes" id="UP000516437">
    <property type="component" value="Chromosome 7"/>
</dbReference>
<keyword evidence="5" id="KW-0371">Homeobox</keyword>
<dbReference type="SMART" id="SM01255">
    <property type="entry name" value="KNOX1"/>
    <property type="match status" value="1"/>
</dbReference>
<evidence type="ECO:0000256" key="2">
    <source>
        <dbReference type="ARBA" id="ARBA00023242"/>
    </source>
</evidence>
<name>A0A6A1UZZ0_9ROSI</name>
<reference evidence="5 6" key="1">
    <citation type="journal article" date="2019" name="Plant Biotechnol. J.">
        <title>The red bayberry genome and genetic basis of sex determination.</title>
        <authorList>
            <person name="Jia H.M."/>
            <person name="Jia H.J."/>
            <person name="Cai Q.L."/>
            <person name="Wang Y."/>
            <person name="Zhao H.B."/>
            <person name="Yang W.F."/>
            <person name="Wang G.Y."/>
            <person name="Li Y.H."/>
            <person name="Zhan D.L."/>
            <person name="Shen Y.T."/>
            <person name="Niu Q.F."/>
            <person name="Chang L."/>
            <person name="Qiu J."/>
            <person name="Zhao L."/>
            <person name="Xie H.B."/>
            <person name="Fu W.Y."/>
            <person name="Jin J."/>
            <person name="Li X.W."/>
            <person name="Jiao Y."/>
            <person name="Zhou C.C."/>
            <person name="Tu T."/>
            <person name="Chai C.Y."/>
            <person name="Gao J.L."/>
            <person name="Fan L.J."/>
            <person name="van de Weg E."/>
            <person name="Wang J.Y."/>
            <person name="Gao Z.S."/>
        </authorList>
    </citation>
    <scope>NUCLEOTIDE SEQUENCE [LARGE SCALE GENOMIC DNA]</scope>
    <source>
        <tissue evidence="5">Leaves</tissue>
    </source>
</reference>
<organism evidence="5 6">
    <name type="scientific">Morella rubra</name>
    <name type="common">Chinese bayberry</name>
    <dbReference type="NCBI Taxonomy" id="262757"/>
    <lineage>
        <taxon>Eukaryota</taxon>
        <taxon>Viridiplantae</taxon>
        <taxon>Streptophyta</taxon>
        <taxon>Embryophyta</taxon>
        <taxon>Tracheophyta</taxon>
        <taxon>Spermatophyta</taxon>
        <taxon>Magnoliopsida</taxon>
        <taxon>eudicotyledons</taxon>
        <taxon>Gunneridae</taxon>
        <taxon>Pentapetalae</taxon>
        <taxon>rosids</taxon>
        <taxon>fabids</taxon>
        <taxon>Fagales</taxon>
        <taxon>Myricaceae</taxon>
        <taxon>Morella</taxon>
    </lineage>
</organism>
<dbReference type="PANTHER" id="PTHR48452">
    <property type="entry name" value="FUSED COMPOUND LEAF 1"/>
    <property type="match status" value="1"/>
</dbReference>
<dbReference type="EMBL" id="RXIC02000025">
    <property type="protein sequence ID" value="KAB1205881.1"/>
    <property type="molecule type" value="Genomic_DNA"/>
</dbReference>
<dbReference type="GO" id="GO:0003677">
    <property type="term" value="F:DNA binding"/>
    <property type="evidence" value="ECO:0007669"/>
    <property type="project" value="UniProtKB-KW"/>
</dbReference>
<feature type="domain" description="KNOX1" evidence="3">
    <location>
        <begin position="20"/>
        <end position="60"/>
    </location>
</feature>
<evidence type="ECO:0000313" key="6">
    <source>
        <dbReference type="Proteomes" id="UP000516437"/>
    </source>
</evidence>
<gene>
    <name evidence="5" type="ORF">CJ030_MR7G027934</name>
</gene>
<feature type="domain" description="KNOX2" evidence="4">
    <location>
        <begin position="70"/>
        <end position="121"/>
    </location>
</feature>
<dbReference type="AlphaFoldDB" id="A0A6A1UZZ0"/>
<evidence type="ECO:0000256" key="1">
    <source>
        <dbReference type="ARBA" id="ARBA00004123"/>
    </source>
</evidence>
<sequence length="122" mass="13331">MDVQSAEKGGIVDQEEHEEVLVKRMITAHPLYGLLVETHLKCLEVAALGEIGEVGAENVGDLQASLSKLKFSTNTSSSDLDHFMEAFCTMLGRLEEAMEEPMKKTASFISATYIQLNELSGP</sequence>
<dbReference type="InterPro" id="IPR005540">
    <property type="entry name" value="KNOX1"/>
</dbReference>
<keyword evidence="6" id="KW-1185">Reference proteome</keyword>
<comment type="caution">
    <text evidence="5">The sequence shown here is derived from an EMBL/GenBank/DDBJ whole genome shotgun (WGS) entry which is preliminary data.</text>
</comment>
<dbReference type="OrthoDB" id="1704693at2759"/>
<accession>A0A6A1UZZ0</accession>
<comment type="subcellular location">
    <subcellularLocation>
        <location evidence="1">Nucleus</location>
    </subcellularLocation>
</comment>
<evidence type="ECO:0000259" key="3">
    <source>
        <dbReference type="SMART" id="SM01255"/>
    </source>
</evidence>
<proteinExistence type="predicted"/>
<protein>
    <submittedName>
        <fullName evidence="5">Homeobox protein knotted-1-like 1</fullName>
    </submittedName>
</protein>
<evidence type="ECO:0000313" key="5">
    <source>
        <dbReference type="EMBL" id="KAB1205881.1"/>
    </source>
</evidence>
<dbReference type="GO" id="GO:0005634">
    <property type="term" value="C:nucleus"/>
    <property type="evidence" value="ECO:0007669"/>
    <property type="project" value="UniProtKB-SubCell"/>
</dbReference>
<dbReference type="SMART" id="SM01256">
    <property type="entry name" value="KNOX2"/>
    <property type="match status" value="1"/>
</dbReference>
<dbReference type="PANTHER" id="PTHR48452:SF1">
    <property type="entry name" value="FUSED COMPOUND LEAF 1"/>
    <property type="match status" value="1"/>
</dbReference>
<dbReference type="Pfam" id="PF03791">
    <property type="entry name" value="KNOX2"/>
    <property type="match status" value="1"/>
</dbReference>
<keyword evidence="2" id="KW-0539">Nucleus</keyword>
<dbReference type="InterPro" id="IPR005541">
    <property type="entry name" value="KNOX2"/>
</dbReference>
<keyword evidence="5" id="KW-0238">DNA-binding</keyword>
<evidence type="ECO:0000259" key="4">
    <source>
        <dbReference type="SMART" id="SM01256"/>
    </source>
</evidence>